<dbReference type="Pfam" id="PF07563">
    <property type="entry name" value="DUF1541"/>
    <property type="match status" value="2"/>
</dbReference>
<evidence type="ECO:0000313" key="3">
    <source>
        <dbReference type="EMBL" id="EOT43267.1"/>
    </source>
</evidence>
<dbReference type="Gene3D" id="2.30.30.1210">
    <property type="entry name" value="Domain of unknown function DUF1541"/>
    <property type="match status" value="1"/>
</dbReference>
<proteinExistence type="predicted"/>
<organism evidence="3 4">
    <name type="scientific">Enterococcus dispar ATCC 51266</name>
    <dbReference type="NCBI Taxonomy" id="1139219"/>
    <lineage>
        <taxon>Bacteria</taxon>
        <taxon>Bacillati</taxon>
        <taxon>Bacillota</taxon>
        <taxon>Bacilli</taxon>
        <taxon>Lactobacillales</taxon>
        <taxon>Enterococcaceae</taxon>
        <taxon>Enterococcus</taxon>
    </lineage>
</organism>
<dbReference type="InterPro" id="IPR011438">
    <property type="entry name" value="DUF1541"/>
</dbReference>
<feature type="domain" description="DUF1541" evidence="2">
    <location>
        <begin position="72"/>
        <end position="122"/>
    </location>
</feature>
<keyword evidence="4" id="KW-1185">Reference proteome</keyword>
<dbReference type="Proteomes" id="UP000014127">
    <property type="component" value="Unassembled WGS sequence"/>
</dbReference>
<gene>
    <name evidence="3" type="ORF">OMK_00621</name>
</gene>
<evidence type="ECO:0000256" key="1">
    <source>
        <dbReference type="SAM" id="SignalP"/>
    </source>
</evidence>
<evidence type="ECO:0000259" key="2">
    <source>
        <dbReference type="Pfam" id="PF07563"/>
    </source>
</evidence>
<dbReference type="OrthoDB" id="1701949at2"/>
<dbReference type="PATRIC" id="fig|1139219.3.peg.589"/>
<keyword evidence="3" id="KW-0449">Lipoprotein</keyword>
<dbReference type="EMBL" id="AHYR01000003">
    <property type="protein sequence ID" value="EOT43267.1"/>
    <property type="molecule type" value="Genomic_DNA"/>
</dbReference>
<dbReference type="HOGENOM" id="CLU_105728_0_0_9"/>
<feature type="domain" description="DUF1541" evidence="2">
    <location>
        <begin position="134"/>
        <end position="185"/>
    </location>
</feature>
<dbReference type="eggNOG" id="COG1388">
    <property type="taxonomic scope" value="Bacteria"/>
</dbReference>
<dbReference type="PROSITE" id="PS51257">
    <property type="entry name" value="PROKAR_LIPOPROTEIN"/>
    <property type="match status" value="1"/>
</dbReference>
<evidence type="ECO:0000313" key="4">
    <source>
        <dbReference type="Proteomes" id="UP000014127"/>
    </source>
</evidence>
<reference evidence="3 4" key="1">
    <citation type="submission" date="2013-03" db="EMBL/GenBank/DDBJ databases">
        <title>The Genome Sequence of Enterococcus dispar ATCC_51266 (Illumina only assembly).</title>
        <authorList>
            <consortium name="The Broad Institute Genomics Platform"/>
            <consortium name="The Broad Institute Genome Sequencing Center for Infectious Disease"/>
            <person name="Earl A."/>
            <person name="Russ C."/>
            <person name="Gilmore M."/>
            <person name="Surin D."/>
            <person name="Walker B."/>
            <person name="Young S."/>
            <person name="Zeng Q."/>
            <person name="Gargeya S."/>
            <person name="Fitzgerald M."/>
            <person name="Haas B."/>
            <person name="Abouelleil A."/>
            <person name="Allen A.W."/>
            <person name="Alvarado L."/>
            <person name="Arachchi H.M."/>
            <person name="Berlin A.M."/>
            <person name="Chapman S.B."/>
            <person name="Gainer-Dewar J."/>
            <person name="Goldberg J."/>
            <person name="Griggs A."/>
            <person name="Gujja S."/>
            <person name="Hansen M."/>
            <person name="Howarth C."/>
            <person name="Imamovic A."/>
            <person name="Ireland A."/>
            <person name="Larimer J."/>
            <person name="McCowan C."/>
            <person name="Murphy C."/>
            <person name="Pearson M."/>
            <person name="Poon T.W."/>
            <person name="Priest M."/>
            <person name="Roberts A."/>
            <person name="Saif S."/>
            <person name="Shea T."/>
            <person name="Sisk P."/>
            <person name="Sykes S."/>
            <person name="Wortman J."/>
            <person name="Nusbaum C."/>
            <person name="Birren B."/>
        </authorList>
    </citation>
    <scope>NUCLEOTIDE SEQUENCE [LARGE SCALE GENOMIC DNA]</scope>
    <source>
        <strain evidence="3 4">ATCC 51266</strain>
    </source>
</reference>
<comment type="caution">
    <text evidence="3">The sequence shown here is derived from an EMBL/GenBank/DDBJ whole genome shotgun (WGS) entry which is preliminary data.</text>
</comment>
<dbReference type="AlphaFoldDB" id="S1N892"/>
<accession>S1N892</accession>
<protein>
    <submittedName>
        <fullName evidence="3">Lipoprotein</fullName>
    </submittedName>
</protein>
<keyword evidence="1" id="KW-0732">Signal</keyword>
<name>S1N892_9ENTE</name>
<feature type="chain" id="PRO_5038594832" evidence="1">
    <location>
        <begin position="20"/>
        <end position="195"/>
    </location>
</feature>
<feature type="signal peptide" evidence="1">
    <location>
        <begin position="1"/>
        <end position="19"/>
    </location>
</feature>
<dbReference type="RefSeq" id="WP_016171819.1">
    <property type="nucleotide sequence ID" value="NZ_ASWK01000001.1"/>
</dbReference>
<sequence>MKRNISIIFLSLGTILTLAACSTPNTTKSSTTSSEKNETTISSTMDSMAGMNHDGVVPDGMKDDSNPKFPIGSSIILLDDHMDGMNGAEGYVVGAYKTTIYEVSYDPTNGGEKVSNHKWVVQEELKDPSNIAAKGDTVILNAEHMDGMMGATATVDDAINGTVYVVDYTPTNGDEMVKNHMWVTEDEMKINEKGE</sequence>
<dbReference type="STRING" id="44009.RV01_GL000249"/>